<evidence type="ECO:0000313" key="4">
    <source>
        <dbReference type="RefSeq" id="XP_020837502.1"/>
    </source>
</evidence>
<gene>
    <name evidence="4" type="primary">CCDC183</name>
</gene>
<dbReference type="GeneID" id="110205317"/>
<dbReference type="InterPro" id="IPR043247">
    <property type="entry name" value="CCDC183"/>
</dbReference>
<accession>A0A6P5JTE3</accession>
<name>A0A6P5JTE3_PHACI</name>
<evidence type="ECO:0000313" key="3">
    <source>
        <dbReference type="Proteomes" id="UP000515140"/>
    </source>
</evidence>
<organism evidence="3 4">
    <name type="scientific">Phascolarctos cinereus</name>
    <name type="common">Koala</name>
    <dbReference type="NCBI Taxonomy" id="38626"/>
    <lineage>
        <taxon>Eukaryota</taxon>
        <taxon>Metazoa</taxon>
        <taxon>Chordata</taxon>
        <taxon>Craniata</taxon>
        <taxon>Vertebrata</taxon>
        <taxon>Euteleostomi</taxon>
        <taxon>Mammalia</taxon>
        <taxon>Metatheria</taxon>
        <taxon>Diprotodontia</taxon>
        <taxon>Phascolarctidae</taxon>
        <taxon>Phascolarctos</taxon>
    </lineage>
</organism>
<keyword evidence="1" id="KW-0175">Coiled coil</keyword>
<sequence length="500" mass="58791">MRVQDLSNLKDKIQELKTIIKFQEKGRVLQDKSFEEKTVQNKDVINILQNNIRHFYQDWTVAKRYDEWTIARACRKNLPLKLATCRSTTEVAREKLRKYVFDRVNVHNVMLHLVQQRGEMLESMQIELDNLLNQRNSSKEELQQMQELAHYPPQLDKLQKMVLLYQKDLSDMTVMTHEAIKMTEEAKVNMAEMETAFLAERKAREQKLTQQKKLIEKIQTTGSDRHRKGRRDLEYSSNLVTAEPLKGKKQDVSKSDTEYQTAVTCVVDKVKSAVQCSHLWDIAGRFLAQKNTQENLLQQTKEYEMKRKELEALLQKLDLERALLKFHQNPNINRFKKLEEKMKEMLEEENERLQLENCNLVKSEQLLLNIQLGIDNLFIRLIGITLPSEKGIPGPADTKDAYSKLQYCEKKLLYLIERTKKYAGVFEESSQKVRDFLEESTLQQTHNVKITFEDGDDDGRESFQFPDVENSYVPSRDEIKKQSENLVETKLRNAKKQKKK</sequence>
<feature type="coiled-coil region" evidence="1">
    <location>
        <begin position="293"/>
        <end position="366"/>
    </location>
</feature>
<dbReference type="AlphaFoldDB" id="A0A6P5JTE3"/>
<proteinExistence type="predicted"/>
<evidence type="ECO:0000256" key="1">
    <source>
        <dbReference type="SAM" id="Coils"/>
    </source>
</evidence>
<feature type="compositionally biased region" description="Basic and acidic residues" evidence="2">
    <location>
        <begin position="475"/>
        <end position="491"/>
    </location>
</feature>
<feature type="region of interest" description="Disordered" evidence="2">
    <location>
        <begin position="473"/>
        <end position="500"/>
    </location>
</feature>
<feature type="coiled-coil region" evidence="1">
    <location>
        <begin position="121"/>
        <end position="148"/>
    </location>
</feature>
<evidence type="ECO:0000256" key="2">
    <source>
        <dbReference type="SAM" id="MobiDB-lite"/>
    </source>
</evidence>
<keyword evidence="3" id="KW-1185">Reference proteome</keyword>
<reference evidence="4" key="1">
    <citation type="submission" date="2025-08" db="UniProtKB">
        <authorList>
            <consortium name="RefSeq"/>
        </authorList>
    </citation>
    <scope>IDENTIFICATION</scope>
    <source>
        <tissue evidence="4">Spleen</tissue>
    </source>
</reference>
<dbReference type="PANTHER" id="PTHR47115:SF1">
    <property type="entry name" value="COILED-COIL DOMAIN-CONTAINING PROTEIN 183"/>
    <property type="match status" value="1"/>
</dbReference>
<dbReference type="PANTHER" id="PTHR47115">
    <property type="entry name" value="COILED-COIL DOMAIN-CONTAINING PROTEIN 183"/>
    <property type="match status" value="1"/>
</dbReference>
<protein>
    <submittedName>
        <fullName evidence="4">Coiled-coil domain-containing protein 183 isoform X3</fullName>
    </submittedName>
</protein>
<dbReference type="CTD" id="84960"/>
<dbReference type="Proteomes" id="UP000515140">
    <property type="component" value="Unplaced"/>
</dbReference>
<dbReference type="RefSeq" id="XP_020837502.1">
    <property type="nucleotide sequence ID" value="XM_020981843.1"/>
</dbReference>